<evidence type="ECO:0000256" key="5">
    <source>
        <dbReference type="ARBA" id="ARBA00022801"/>
    </source>
</evidence>
<dbReference type="InterPro" id="IPR007692">
    <property type="entry name" value="DNA_helicase_DnaB"/>
</dbReference>
<dbReference type="CDD" id="cd00984">
    <property type="entry name" value="DnaB_C"/>
    <property type="match status" value="1"/>
</dbReference>
<keyword evidence="2 12" id="KW-0639">Primosome</keyword>
<dbReference type="Pfam" id="PF03796">
    <property type="entry name" value="DnaB_C"/>
    <property type="match status" value="1"/>
</dbReference>
<dbReference type="PROSITE" id="PS51199">
    <property type="entry name" value="SF4_HELICASE"/>
    <property type="match status" value="1"/>
</dbReference>
<evidence type="ECO:0000256" key="9">
    <source>
        <dbReference type="ARBA" id="ARBA00023235"/>
    </source>
</evidence>
<protein>
    <recommendedName>
        <fullName evidence="11 12">Replicative DNA helicase</fullName>
        <ecNumber evidence="11 12">5.6.2.3</ecNumber>
    </recommendedName>
</protein>
<dbReference type="EMBL" id="BNJG01000003">
    <property type="protein sequence ID" value="GHO59177.1"/>
    <property type="molecule type" value="Genomic_DNA"/>
</dbReference>
<dbReference type="GO" id="GO:0004386">
    <property type="term" value="F:helicase activity"/>
    <property type="evidence" value="ECO:0007669"/>
    <property type="project" value="UniProtKB-KW"/>
</dbReference>
<evidence type="ECO:0000256" key="8">
    <source>
        <dbReference type="ARBA" id="ARBA00023125"/>
    </source>
</evidence>
<keyword evidence="9" id="KW-0413">Isomerase</keyword>
<evidence type="ECO:0000259" key="14">
    <source>
        <dbReference type="PROSITE" id="PS51199"/>
    </source>
</evidence>
<dbReference type="NCBIfam" id="NF004384">
    <property type="entry name" value="PRK05748.1"/>
    <property type="match status" value="1"/>
</dbReference>
<dbReference type="Pfam" id="PF00772">
    <property type="entry name" value="DnaB"/>
    <property type="match status" value="1"/>
</dbReference>
<feature type="domain" description="RecA family profile 1" evidence="13">
    <location>
        <begin position="180"/>
        <end position="364"/>
    </location>
</feature>
<dbReference type="PANTHER" id="PTHR30153:SF2">
    <property type="entry name" value="REPLICATIVE DNA HELICASE"/>
    <property type="match status" value="1"/>
</dbReference>
<comment type="function">
    <text evidence="12">The main replicative DNA helicase, it participates in initiation and elongation during chromosome replication. Travels ahead of the DNA replisome, separating dsDNA into templates for DNA synthesis. A processive ATP-dependent 5'-3' DNA helicase it has DNA-dependent ATPase activity.</text>
</comment>
<keyword evidence="6 12" id="KW-0347">Helicase</keyword>
<keyword evidence="16" id="KW-1185">Reference proteome</keyword>
<name>A0ABQ3V339_9CHLR</name>
<keyword evidence="4 12" id="KW-0547">Nucleotide-binding</keyword>
<dbReference type="Gene3D" id="3.40.50.300">
    <property type="entry name" value="P-loop containing nucleotide triphosphate hydrolases"/>
    <property type="match status" value="1"/>
</dbReference>
<dbReference type="InterPro" id="IPR027417">
    <property type="entry name" value="P-loop_NTPase"/>
</dbReference>
<dbReference type="InterPro" id="IPR007693">
    <property type="entry name" value="DNA_helicase_DnaB-like_N"/>
</dbReference>
<evidence type="ECO:0000313" key="15">
    <source>
        <dbReference type="EMBL" id="GHO59177.1"/>
    </source>
</evidence>
<dbReference type="SUPFAM" id="SSF48024">
    <property type="entry name" value="N-terminal domain of DnaB helicase"/>
    <property type="match status" value="1"/>
</dbReference>
<comment type="similarity">
    <text evidence="1 12">Belongs to the helicase family. DnaB subfamily.</text>
</comment>
<evidence type="ECO:0000256" key="7">
    <source>
        <dbReference type="ARBA" id="ARBA00022840"/>
    </source>
</evidence>
<reference evidence="15 16" key="1">
    <citation type="journal article" date="2021" name="Int. J. Syst. Evol. Microbiol.">
        <title>Reticulibacter mediterranei gen. nov., sp. nov., within the new family Reticulibacteraceae fam. nov., and Ktedonospora formicarum gen. nov., sp. nov., Ktedonobacter robiniae sp. nov., Dictyobacter formicarum sp. nov. and Dictyobacter arantiisoli sp. nov., belonging to the class Ktedonobacteria.</title>
        <authorList>
            <person name="Yabe S."/>
            <person name="Zheng Y."/>
            <person name="Wang C.M."/>
            <person name="Sakai Y."/>
            <person name="Abe K."/>
            <person name="Yokota A."/>
            <person name="Donadio S."/>
            <person name="Cavaletti L."/>
            <person name="Monciardini P."/>
        </authorList>
    </citation>
    <scope>NUCLEOTIDE SEQUENCE [LARGE SCALE GENOMIC DNA]</scope>
    <source>
        <strain evidence="15 16">SOSP1-30</strain>
    </source>
</reference>
<dbReference type="Gene3D" id="1.10.860.10">
    <property type="entry name" value="DNAb Helicase, Chain A"/>
    <property type="match status" value="1"/>
</dbReference>
<evidence type="ECO:0000256" key="10">
    <source>
        <dbReference type="ARBA" id="ARBA00048954"/>
    </source>
</evidence>
<comment type="caution">
    <text evidence="15">The sequence shown here is derived from an EMBL/GenBank/DDBJ whole genome shotgun (WGS) entry which is preliminary data.</text>
</comment>
<keyword evidence="7 12" id="KW-0067">ATP-binding</keyword>
<sequence>MKPRLLPQNLEAESSVLGSLLIDPDAITQVADLIRAEDFYRDAHQMVYAAIEQLFVQQTPADFVTLCDALEQQHRLDEVGGENYILSLVNHVPTSGNILHYAHIVARTSVLRRLIHAGSQIVAEAYEDEEEDVTTTLERAEQLIFAVTQRSTQRTQTASHAREILVGYLDRLMQASKKQGVTGVPTGFTGLDRLTNGLQPSDLIIVAARPAVGKTSFALSLAYNAAVRYHQNVGIFSLEMSKEQLMQRLLAIDAGIDQQRLRAGFVEDEEWERITASMSTLSEAGIWIDDTANLSPLQLRSKARRWITEHNIDLIIIDYLQLMDASSGEGRKAENRTQQVSMISRSLKALARELNIPILALAQLSRAVEARASKVPQLSDLRESGSIEADADMVWLLYRDELYNPDTTRPGTADVLIAKHRHGPVGEVVLAFDKPQTRFRDLEIEHAEGKRQGINV</sequence>
<dbReference type="SUPFAM" id="SSF52540">
    <property type="entry name" value="P-loop containing nucleoside triphosphate hydrolases"/>
    <property type="match status" value="1"/>
</dbReference>
<evidence type="ECO:0000256" key="6">
    <source>
        <dbReference type="ARBA" id="ARBA00022806"/>
    </source>
</evidence>
<dbReference type="InterPro" id="IPR007694">
    <property type="entry name" value="DNA_helicase_DnaB-like_C"/>
</dbReference>
<dbReference type="Proteomes" id="UP000654345">
    <property type="component" value="Unassembled WGS sequence"/>
</dbReference>
<dbReference type="PANTHER" id="PTHR30153">
    <property type="entry name" value="REPLICATIVE DNA HELICASE DNAB"/>
    <property type="match status" value="1"/>
</dbReference>
<dbReference type="InterPro" id="IPR016136">
    <property type="entry name" value="DNA_helicase_N/primase_C"/>
</dbReference>
<keyword evidence="3 12" id="KW-0235">DNA replication</keyword>
<evidence type="ECO:0000256" key="11">
    <source>
        <dbReference type="NCBIfam" id="TIGR00665"/>
    </source>
</evidence>
<dbReference type="RefSeq" id="WP_201375384.1">
    <property type="nucleotide sequence ID" value="NZ_BNJG01000003.1"/>
</dbReference>
<evidence type="ECO:0000256" key="2">
    <source>
        <dbReference type="ARBA" id="ARBA00022515"/>
    </source>
</evidence>
<evidence type="ECO:0000256" key="4">
    <source>
        <dbReference type="ARBA" id="ARBA00022741"/>
    </source>
</evidence>
<keyword evidence="5 12" id="KW-0378">Hydrolase</keyword>
<organism evidence="15 16">
    <name type="scientific">Ktedonobacter robiniae</name>
    <dbReference type="NCBI Taxonomy" id="2778365"/>
    <lineage>
        <taxon>Bacteria</taxon>
        <taxon>Bacillati</taxon>
        <taxon>Chloroflexota</taxon>
        <taxon>Ktedonobacteria</taxon>
        <taxon>Ktedonobacterales</taxon>
        <taxon>Ktedonobacteraceae</taxon>
        <taxon>Ktedonobacter</taxon>
    </lineage>
</organism>
<evidence type="ECO:0000256" key="3">
    <source>
        <dbReference type="ARBA" id="ARBA00022705"/>
    </source>
</evidence>
<keyword evidence="8 12" id="KW-0238">DNA-binding</keyword>
<accession>A0ABQ3V339</accession>
<dbReference type="InterPro" id="IPR036185">
    <property type="entry name" value="DNA_heli_DnaB-like_N_sf"/>
</dbReference>
<dbReference type="EC" id="5.6.2.3" evidence="11 12"/>
<dbReference type="InterPro" id="IPR020588">
    <property type="entry name" value="RecA_ATP-bd"/>
</dbReference>
<proteinExistence type="inferred from homology"/>
<evidence type="ECO:0000256" key="1">
    <source>
        <dbReference type="ARBA" id="ARBA00008428"/>
    </source>
</evidence>
<gene>
    <name evidence="15" type="ORF">KSB_76520</name>
</gene>
<evidence type="ECO:0000313" key="16">
    <source>
        <dbReference type="Proteomes" id="UP000654345"/>
    </source>
</evidence>
<dbReference type="NCBIfam" id="TIGR00665">
    <property type="entry name" value="DnaB"/>
    <property type="match status" value="1"/>
</dbReference>
<dbReference type="PROSITE" id="PS50162">
    <property type="entry name" value="RECA_2"/>
    <property type="match status" value="1"/>
</dbReference>
<evidence type="ECO:0000256" key="12">
    <source>
        <dbReference type="RuleBase" id="RU362085"/>
    </source>
</evidence>
<feature type="domain" description="SF4 helicase" evidence="14">
    <location>
        <begin position="177"/>
        <end position="446"/>
    </location>
</feature>
<evidence type="ECO:0000259" key="13">
    <source>
        <dbReference type="PROSITE" id="PS50162"/>
    </source>
</evidence>
<comment type="catalytic activity">
    <reaction evidence="10 12">
        <text>ATP + H2O = ADP + phosphate + H(+)</text>
        <dbReference type="Rhea" id="RHEA:13065"/>
        <dbReference type="ChEBI" id="CHEBI:15377"/>
        <dbReference type="ChEBI" id="CHEBI:15378"/>
        <dbReference type="ChEBI" id="CHEBI:30616"/>
        <dbReference type="ChEBI" id="CHEBI:43474"/>
        <dbReference type="ChEBI" id="CHEBI:456216"/>
        <dbReference type="EC" id="5.6.2.3"/>
    </reaction>
</comment>